<dbReference type="Gene3D" id="6.10.280.180">
    <property type="entry name" value="Plasmodium RESA, N-terminal helical domain"/>
    <property type="match status" value="1"/>
</dbReference>
<accession>A0A024WN26</accession>
<dbReference type="InterPro" id="IPR019111">
    <property type="entry name" value="PRESA_N"/>
</dbReference>
<gene>
    <name evidence="3" type="ORF">PFMALIP_04089</name>
</gene>
<evidence type="ECO:0000256" key="1">
    <source>
        <dbReference type="SAM" id="SignalP"/>
    </source>
</evidence>
<dbReference type="OrthoDB" id="373652at2759"/>
<evidence type="ECO:0000313" key="3">
    <source>
        <dbReference type="EMBL" id="ETW47901.1"/>
    </source>
</evidence>
<evidence type="ECO:0000313" key="4">
    <source>
        <dbReference type="Proteomes" id="UP000030699"/>
    </source>
</evidence>
<dbReference type="Proteomes" id="UP000030699">
    <property type="component" value="Unassembled WGS sequence"/>
</dbReference>
<reference evidence="3 4" key="1">
    <citation type="submission" date="2013-02" db="EMBL/GenBank/DDBJ databases">
        <title>The Genome Annotation of Plasmodium falciparum MaliPS096_E11.</title>
        <authorList>
            <consortium name="The Broad Institute Genome Sequencing Platform"/>
            <consortium name="The Broad Institute Genome Sequencing Center for Infectious Disease"/>
            <person name="Neafsey D."/>
            <person name="Hoffman S."/>
            <person name="Volkman S."/>
            <person name="Rosenthal P."/>
            <person name="Walker B."/>
            <person name="Young S.K."/>
            <person name="Zeng Q."/>
            <person name="Gargeya S."/>
            <person name="Fitzgerald M."/>
            <person name="Haas B."/>
            <person name="Abouelleil A."/>
            <person name="Allen A.W."/>
            <person name="Alvarado L."/>
            <person name="Arachchi H.M."/>
            <person name="Berlin A.M."/>
            <person name="Chapman S.B."/>
            <person name="Gainer-Dewar J."/>
            <person name="Goldberg J."/>
            <person name="Griggs A."/>
            <person name="Gujja S."/>
            <person name="Hansen M."/>
            <person name="Howarth C."/>
            <person name="Imamovic A."/>
            <person name="Ireland A."/>
            <person name="Larimer J."/>
            <person name="McCowan C."/>
            <person name="Murphy C."/>
            <person name="Pearson M."/>
            <person name="Poon T.W."/>
            <person name="Priest M."/>
            <person name="Roberts A."/>
            <person name="Saif S."/>
            <person name="Shea T."/>
            <person name="Sisk P."/>
            <person name="Sykes S."/>
            <person name="Wortman J."/>
            <person name="Nusbaum C."/>
            <person name="Birren B."/>
        </authorList>
    </citation>
    <scope>NUCLEOTIDE SEQUENCE [LARGE SCALE GENOMIC DNA]</scope>
    <source>
        <strain evidence="3 4">MaliPS096_E11</strain>
    </source>
</reference>
<protein>
    <recommendedName>
        <fullName evidence="2">Plasmodium RESA N-terminal domain-containing protein</fullName>
    </recommendedName>
</protein>
<feature type="domain" description="Plasmodium RESA N-terminal" evidence="2">
    <location>
        <begin position="70"/>
        <end position="198"/>
    </location>
</feature>
<dbReference type="InterPro" id="IPR044885">
    <property type="entry name" value="PRESA_N_sf"/>
</dbReference>
<feature type="signal peptide" evidence="1">
    <location>
        <begin position="1"/>
        <end position="25"/>
    </location>
</feature>
<dbReference type="NCBIfam" id="TIGR01639">
    <property type="entry name" value="P_fal_TIGR01639"/>
    <property type="match status" value="1"/>
</dbReference>
<feature type="chain" id="PRO_5001537235" description="Plasmodium RESA N-terminal domain-containing protein" evidence="1">
    <location>
        <begin position="26"/>
        <end position="206"/>
    </location>
</feature>
<dbReference type="EMBL" id="KI925595">
    <property type="protein sequence ID" value="ETW47901.1"/>
    <property type="molecule type" value="Genomic_DNA"/>
</dbReference>
<dbReference type="InterPro" id="IPR006526">
    <property type="entry name" value="Export_prot_PHISTa/b/c"/>
</dbReference>
<dbReference type="AlphaFoldDB" id="A0A024WN26"/>
<name>A0A024WN26_PLAFA</name>
<dbReference type="Pfam" id="PF09687">
    <property type="entry name" value="PRESAN"/>
    <property type="match status" value="1"/>
</dbReference>
<proteinExistence type="predicted"/>
<reference evidence="3 4" key="2">
    <citation type="submission" date="2013-02" db="EMBL/GenBank/DDBJ databases">
        <title>The Genome Sequence of Plasmodium falciparum MaliPS096_E11.</title>
        <authorList>
            <consortium name="The Broad Institute Genome Sequencing Platform"/>
            <consortium name="The Broad Institute Genome Sequencing Center for Infectious Disease"/>
            <person name="Neafsey D."/>
            <person name="Cheeseman I."/>
            <person name="Volkman S."/>
            <person name="Adams J."/>
            <person name="Walker B."/>
            <person name="Young S.K."/>
            <person name="Zeng Q."/>
            <person name="Gargeya S."/>
            <person name="Fitzgerald M."/>
            <person name="Haas B."/>
            <person name="Abouelleil A."/>
            <person name="Alvarado L."/>
            <person name="Arachchi H.M."/>
            <person name="Berlin A.M."/>
            <person name="Chapman S.B."/>
            <person name="Dewar J."/>
            <person name="Goldberg J."/>
            <person name="Griggs A."/>
            <person name="Gujja S."/>
            <person name="Hansen M."/>
            <person name="Howarth C."/>
            <person name="Imamovic A."/>
            <person name="Larimer J."/>
            <person name="McCowan C."/>
            <person name="Murphy C."/>
            <person name="Neiman D."/>
            <person name="Pearson M."/>
            <person name="Priest M."/>
            <person name="Roberts A."/>
            <person name="Saif S."/>
            <person name="Shea T."/>
            <person name="Sisk P."/>
            <person name="Sykes S."/>
            <person name="Wortman J."/>
            <person name="Nusbaum C."/>
            <person name="Birren B."/>
        </authorList>
    </citation>
    <scope>NUCLEOTIDE SEQUENCE [LARGE SCALE GENOMIC DNA]</scope>
    <source>
        <strain evidence="3 4">MaliPS096_E11</strain>
    </source>
</reference>
<organism evidence="3 4">
    <name type="scientific">Plasmodium falciparum MaliPS096_E11</name>
    <dbReference type="NCBI Taxonomy" id="1036727"/>
    <lineage>
        <taxon>Eukaryota</taxon>
        <taxon>Sar</taxon>
        <taxon>Alveolata</taxon>
        <taxon>Apicomplexa</taxon>
        <taxon>Aconoidasida</taxon>
        <taxon>Haemosporida</taxon>
        <taxon>Plasmodiidae</taxon>
        <taxon>Plasmodium</taxon>
        <taxon>Plasmodium (Laverania)</taxon>
    </lineage>
</organism>
<keyword evidence="1" id="KW-0732">Signal</keyword>
<sequence>MKNVYFNRSLKFLCLTVCLILTIYSSRNEIHKNSLGFGKNDNIYSRNLAQLKLSNYSLLKDSKFESVTEQLTREELYELFDLLVQVPPRTYLLNIWNHKNGICRQGTKDLLKNLRGIAPKLTYRHTGNPNQYGKSPPKITWQGCSYDCNMMVSTLETEQTNRFYNLLNKKAPIDEIKSFIRSCIDEFDKLHTDLYVKYEKISSEQK</sequence>
<evidence type="ECO:0000259" key="2">
    <source>
        <dbReference type="Pfam" id="PF09687"/>
    </source>
</evidence>